<keyword evidence="1" id="KW-0805">Transcription regulation</keyword>
<name>A0A9X0BUU3_9EURO</name>
<keyword evidence="4" id="KW-0539">Nucleus</keyword>
<evidence type="ECO:0000313" key="6">
    <source>
        <dbReference type="EMBL" id="KAJ5485549.1"/>
    </source>
</evidence>
<dbReference type="InterPro" id="IPR036864">
    <property type="entry name" value="Zn2-C6_fun-type_DNA-bd_sf"/>
</dbReference>
<evidence type="ECO:0000256" key="1">
    <source>
        <dbReference type="ARBA" id="ARBA00023015"/>
    </source>
</evidence>
<keyword evidence="2" id="KW-0238">DNA-binding</keyword>
<evidence type="ECO:0000256" key="2">
    <source>
        <dbReference type="ARBA" id="ARBA00023125"/>
    </source>
</evidence>
<accession>A0A9X0BUU3</accession>
<dbReference type="RefSeq" id="XP_056790333.1">
    <property type="nucleotide sequence ID" value="XM_056935139.1"/>
</dbReference>
<feature type="domain" description="Zn(2)-C6 fungal-type" evidence="5">
    <location>
        <begin position="20"/>
        <end position="53"/>
    </location>
</feature>
<dbReference type="Gene3D" id="4.10.240.10">
    <property type="entry name" value="Zn(2)-C6 fungal-type DNA-binding domain"/>
    <property type="match status" value="1"/>
</dbReference>
<keyword evidence="7" id="KW-1185">Reference proteome</keyword>
<gene>
    <name evidence="6" type="ORF">N7539_005537</name>
</gene>
<evidence type="ECO:0000256" key="4">
    <source>
        <dbReference type="ARBA" id="ARBA00023242"/>
    </source>
</evidence>
<dbReference type="EMBL" id="JAPWDQ010000005">
    <property type="protein sequence ID" value="KAJ5485549.1"/>
    <property type="molecule type" value="Genomic_DNA"/>
</dbReference>
<comment type="caution">
    <text evidence="6">The sequence shown here is derived from an EMBL/GenBank/DDBJ whole genome shotgun (WGS) entry which is preliminary data.</text>
</comment>
<dbReference type="GO" id="GO:0000981">
    <property type="term" value="F:DNA-binding transcription factor activity, RNA polymerase II-specific"/>
    <property type="evidence" value="ECO:0007669"/>
    <property type="project" value="InterPro"/>
</dbReference>
<sequence>MCAYHTMHSNMNYRQSRRSACDRCRGFKLRCERDHASNRSCERCLKAQAVCTTSLSHPVSTLSQSSSTDHTLSSQYVGGTLGYDRLYLNALHKTTASRVKKHATSSNTFRFHANQEVDPWTTCEPWISSWANNTVPSPYAYWPLERTDTDHSPTTGMESIAPSNGNFNYQEQTLSLEQLQPYGYYDIRNEHISVSASDTISSLQSSLSRQIQPEIEKIELIDGIDNSISSTNNEGATPDDSPLYSAKLSPAVDLNAVQRRLLRLSLAILDDIDSLETDEGSVYTMETCINSTNDRLDDLILRMLTHSTELLTILNFDSAATNDHLSLSFTKYLGQWSPCAQLWSTDQFISTEGLVIGRAPPLVNSGHTTPRSPSPAAAGTVMSPERVCIYLSMLTAYQKLIRFHHIVYSELNKFIINADFLGEMEICFPRSLSFIQTALSSNEGVQLQLQALVHAFSNLLDKLQSGLQSQFNMCGGANRSNHSSPSSLDHCGLAFIHEFLTKQDGIDPNDGLQEKLNTLNNLVLGSSVTWDT</sequence>
<dbReference type="Proteomes" id="UP001148312">
    <property type="component" value="Unassembled WGS sequence"/>
</dbReference>
<proteinExistence type="predicted"/>
<evidence type="ECO:0000259" key="5">
    <source>
        <dbReference type="PROSITE" id="PS50048"/>
    </source>
</evidence>
<dbReference type="AlphaFoldDB" id="A0A9X0BUU3"/>
<organism evidence="6 7">
    <name type="scientific">Penicillium diatomitis</name>
    <dbReference type="NCBI Taxonomy" id="2819901"/>
    <lineage>
        <taxon>Eukaryota</taxon>
        <taxon>Fungi</taxon>
        <taxon>Dikarya</taxon>
        <taxon>Ascomycota</taxon>
        <taxon>Pezizomycotina</taxon>
        <taxon>Eurotiomycetes</taxon>
        <taxon>Eurotiomycetidae</taxon>
        <taxon>Eurotiales</taxon>
        <taxon>Aspergillaceae</taxon>
        <taxon>Penicillium</taxon>
    </lineage>
</organism>
<dbReference type="InterPro" id="IPR001138">
    <property type="entry name" value="Zn2Cys6_DnaBD"/>
</dbReference>
<dbReference type="CDD" id="cd00067">
    <property type="entry name" value="GAL4"/>
    <property type="match status" value="1"/>
</dbReference>
<dbReference type="PROSITE" id="PS00463">
    <property type="entry name" value="ZN2_CY6_FUNGAL_1"/>
    <property type="match status" value="1"/>
</dbReference>
<dbReference type="GO" id="GO:0008270">
    <property type="term" value="F:zinc ion binding"/>
    <property type="evidence" value="ECO:0007669"/>
    <property type="project" value="InterPro"/>
</dbReference>
<dbReference type="GeneID" id="81625388"/>
<dbReference type="SUPFAM" id="SSF57701">
    <property type="entry name" value="Zn2/Cys6 DNA-binding domain"/>
    <property type="match status" value="1"/>
</dbReference>
<protein>
    <recommendedName>
        <fullName evidence="5">Zn(2)-C6 fungal-type domain-containing protein</fullName>
    </recommendedName>
</protein>
<dbReference type="GO" id="GO:0003677">
    <property type="term" value="F:DNA binding"/>
    <property type="evidence" value="ECO:0007669"/>
    <property type="project" value="UniProtKB-KW"/>
</dbReference>
<reference evidence="6" key="1">
    <citation type="submission" date="2022-12" db="EMBL/GenBank/DDBJ databases">
        <authorList>
            <person name="Petersen C."/>
        </authorList>
    </citation>
    <scope>NUCLEOTIDE SEQUENCE</scope>
    <source>
        <strain evidence="6">IBT 30728</strain>
    </source>
</reference>
<evidence type="ECO:0000313" key="7">
    <source>
        <dbReference type="Proteomes" id="UP001148312"/>
    </source>
</evidence>
<evidence type="ECO:0000256" key="3">
    <source>
        <dbReference type="ARBA" id="ARBA00023163"/>
    </source>
</evidence>
<keyword evidence="3" id="KW-0804">Transcription</keyword>
<reference evidence="6" key="2">
    <citation type="journal article" date="2023" name="IMA Fungus">
        <title>Comparative genomic study of the Penicillium genus elucidates a diverse pangenome and 15 lateral gene transfer events.</title>
        <authorList>
            <person name="Petersen C."/>
            <person name="Sorensen T."/>
            <person name="Nielsen M.R."/>
            <person name="Sondergaard T.E."/>
            <person name="Sorensen J.L."/>
            <person name="Fitzpatrick D.A."/>
            <person name="Frisvad J.C."/>
            <person name="Nielsen K.L."/>
        </authorList>
    </citation>
    <scope>NUCLEOTIDE SEQUENCE</scope>
    <source>
        <strain evidence="6">IBT 30728</strain>
    </source>
</reference>
<dbReference type="PROSITE" id="PS50048">
    <property type="entry name" value="ZN2_CY6_FUNGAL_2"/>
    <property type="match status" value="1"/>
</dbReference>